<dbReference type="Proteomes" id="UP000600449">
    <property type="component" value="Unassembled WGS sequence"/>
</dbReference>
<feature type="domain" description="AB hydrolase-1" evidence="2">
    <location>
        <begin position="47"/>
        <end position="150"/>
    </location>
</feature>
<dbReference type="Pfam" id="PF00561">
    <property type="entry name" value="Abhydrolase_1"/>
    <property type="match status" value="1"/>
</dbReference>
<evidence type="ECO:0000313" key="4">
    <source>
        <dbReference type="Proteomes" id="UP000600449"/>
    </source>
</evidence>
<dbReference type="Gene3D" id="3.40.50.1820">
    <property type="entry name" value="alpha/beta hydrolase"/>
    <property type="match status" value="1"/>
</dbReference>
<evidence type="ECO:0000313" key="3">
    <source>
        <dbReference type="EMBL" id="GGK45427.1"/>
    </source>
</evidence>
<proteinExistence type="predicted"/>
<keyword evidence="4" id="KW-1185">Reference proteome</keyword>
<evidence type="ECO:0000256" key="1">
    <source>
        <dbReference type="SAM" id="MobiDB-lite"/>
    </source>
</evidence>
<reference evidence="3 4" key="1">
    <citation type="journal article" date="2014" name="Int. J. Syst. Evol. Microbiol.">
        <title>Complete genome sequence of Corynebacterium casei LMG S-19264T (=DSM 44701T), isolated from a smear-ripened cheese.</title>
        <authorList>
            <consortium name="US DOE Joint Genome Institute (JGI-PGF)"/>
            <person name="Walter F."/>
            <person name="Albersmeier A."/>
            <person name="Kalinowski J."/>
            <person name="Ruckert C."/>
        </authorList>
    </citation>
    <scope>NUCLEOTIDE SEQUENCE [LARGE SCALE GENOMIC DNA]</scope>
    <source>
        <strain evidence="3 4">CGMCC 1.9161</strain>
    </source>
</reference>
<protein>
    <submittedName>
        <fullName evidence="3">Alpha/beta hydrolase</fullName>
    </submittedName>
</protein>
<dbReference type="GO" id="GO:0016787">
    <property type="term" value="F:hydrolase activity"/>
    <property type="evidence" value="ECO:0007669"/>
    <property type="project" value="UniProtKB-KW"/>
</dbReference>
<sequence>MNDTESAAPAAPASTNAADTYASHFVRAGDGLRLHVRVYGGSSAALPVVCLPGLARNAQDFHDLALRLARDPKRPRRVLALDYRGRGLSERDPDPARYDVGVEMQDVLAVLAALDVPHAAFVGTSRGGLITMALAATRPACLRAVVLNDIGPVIDGKGLIRIRGYVGKLPTPKGWPEAVDALKRLQGAQFPGLDEAGWTALARGTWTEREDGTLALSYDPALMKSLEALDLERSPPPLWPLFEALGHLPVLTIRGEHSDILSRETLAEMGERHPRHEAENVSGEGHAPLLRGALADRIADFIAAAEADAGRSRRDPPAAIRAEEPRLPRT</sequence>
<feature type="region of interest" description="Disordered" evidence="1">
    <location>
        <begin position="307"/>
        <end position="330"/>
    </location>
</feature>
<comment type="caution">
    <text evidence="3">The sequence shown here is derived from an EMBL/GenBank/DDBJ whole genome shotgun (WGS) entry which is preliminary data.</text>
</comment>
<dbReference type="RefSeq" id="WP_188914623.1">
    <property type="nucleotide sequence ID" value="NZ_BMMF01000011.1"/>
</dbReference>
<dbReference type="InterPro" id="IPR029058">
    <property type="entry name" value="AB_hydrolase_fold"/>
</dbReference>
<accession>A0A917QE32</accession>
<dbReference type="AlphaFoldDB" id="A0A917QE32"/>
<organism evidence="3 4">
    <name type="scientific">Salinarimonas ramus</name>
    <dbReference type="NCBI Taxonomy" id="690164"/>
    <lineage>
        <taxon>Bacteria</taxon>
        <taxon>Pseudomonadati</taxon>
        <taxon>Pseudomonadota</taxon>
        <taxon>Alphaproteobacteria</taxon>
        <taxon>Hyphomicrobiales</taxon>
        <taxon>Salinarimonadaceae</taxon>
        <taxon>Salinarimonas</taxon>
    </lineage>
</organism>
<evidence type="ECO:0000259" key="2">
    <source>
        <dbReference type="Pfam" id="PF00561"/>
    </source>
</evidence>
<dbReference type="InterPro" id="IPR050228">
    <property type="entry name" value="Carboxylesterase_BioH"/>
</dbReference>
<keyword evidence="3" id="KW-0378">Hydrolase</keyword>
<dbReference type="PANTHER" id="PTHR43194:SF2">
    <property type="entry name" value="PEROXISOMAL MEMBRANE PROTEIN LPX1"/>
    <property type="match status" value="1"/>
</dbReference>
<feature type="compositionally biased region" description="Basic and acidic residues" evidence="1">
    <location>
        <begin position="308"/>
        <end position="330"/>
    </location>
</feature>
<dbReference type="EMBL" id="BMMF01000011">
    <property type="protein sequence ID" value="GGK45427.1"/>
    <property type="molecule type" value="Genomic_DNA"/>
</dbReference>
<dbReference type="PANTHER" id="PTHR43194">
    <property type="entry name" value="HYDROLASE ALPHA/BETA FOLD FAMILY"/>
    <property type="match status" value="1"/>
</dbReference>
<dbReference type="InterPro" id="IPR000073">
    <property type="entry name" value="AB_hydrolase_1"/>
</dbReference>
<name>A0A917QE32_9HYPH</name>
<dbReference type="SUPFAM" id="SSF53474">
    <property type="entry name" value="alpha/beta-Hydrolases"/>
    <property type="match status" value="1"/>
</dbReference>
<gene>
    <name evidence="3" type="ORF">GCM10011322_35790</name>
</gene>